<dbReference type="SUPFAM" id="SSF50978">
    <property type="entry name" value="WD40 repeat-like"/>
    <property type="match status" value="1"/>
</dbReference>
<reference evidence="1 2" key="1">
    <citation type="submission" date="2019-05" db="EMBL/GenBank/DDBJ databases">
        <title>Another draft genome of Portunus trituberculatus and its Hox gene families provides insights of decapod evolution.</title>
        <authorList>
            <person name="Jeong J.-H."/>
            <person name="Song I."/>
            <person name="Kim S."/>
            <person name="Choi T."/>
            <person name="Kim D."/>
            <person name="Ryu S."/>
            <person name="Kim W."/>
        </authorList>
    </citation>
    <scope>NUCLEOTIDE SEQUENCE [LARGE SCALE GENOMIC DNA]</scope>
    <source>
        <tissue evidence="1">Muscle</tissue>
    </source>
</reference>
<accession>A0A5B7DPZ4</accession>
<dbReference type="PANTHER" id="PTHR46362">
    <property type="entry name" value="GEM-ASSOCIATED PROTEIN 5"/>
    <property type="match status" value="1"/>
</dbReference>
<dbReference type="AlphaFoldDB" id="A0A5B7DPZ4"/>
<dbReference type="EMBL" id="VSRR010001226">
    <property type="protein sequence ID" value="MPC23580.1"/>
    <property type="molecule type" value="Genomic_DNA"/>
</dbReference>
<dbReference type="Gene3D" id="2.130.10.10">
    <property type="entry name" value="YVTN repeat-like/Quinoprotein amine dehydrogenase"/>
    <property type="match status" value="1"/>
</dbReference>
<sequence>MEGKVQGGRGSTECFWGRTEFMSFGDLLECSCLYDFDSWIEHEVGEVLLPPSPNWFFINAQDSRAEDQLLVTATYRSIVVQQLSQGKKLPSILKIIPNQNEKVQFVSLCPRASEPEYGHSVASVCEGSIVRLFNMHTGDVIAEHRHHEGLSVNGICWGNVDEEEVVVTVGGGGRVVVWQPQHSAHQRHTLPQTPELTAVEVNPKDRCQALVAATKDIALLNLKSECLKGAELRDSDKLVNEPSD</sequence>
<name>A0A5B7DPZ4_PORTR</name>
<proteinExistence type="predicted"/>
<organism evidence="1 2">
    <name type="scientific">Portunus trituberculatus</name>
    <name type="common">Swimming crab</name>
    <name type="synonym">Neptunus trituberculatus</name>
    <dbReference type="NCBI Taxonomy" id="210409"/>
    <lineage>
        <taxon>Eukaryota</taxon>
        <taxon>Metazoa</taxon>
        <taxon>Ecdysozoa</taxon>
        <taxon>Arthropoda</taxon>
        <taxon>Crustacea</taxon>
        <taxon>Multicrustacea</taxon>
        <taxon>Malacostraca</taxon>
        <taxon>Eumalacostraca</taxon>
        <taxon>Eucarida</taxon>
        <taxon>Decapoda</taxon>
        <taxon>Pleocyemata</taxon>
        <taxon>Brachyura</taxon>
        <taxon>Eubrachyura</taxon>
        <taxon>Portunoidea</taxon>
        <taxon>Portunidae</taxon>
        <taxon>Portuninae</taxon>
        <taxon>Portunus</taxon>
    </lineage>
</organism>
<comment type="caution">
    <text evidence="1">The sequence shown here is derived from an EMBL/GenBank/DDBJ whole genome shotgun (WGS) entry which is preliminary data.</text>
</comment>
<dbReference type="GO" id="GO:0000387">
    <property type="term" value="P:spliceosomal snRNP assembly"/>
    <property type="evidence" value="ECO:0007669"/>
    <property type="project" value="TreeGrafter"/>
</dbReference>
<dbReference type="GO" id="GO:0003730">
    <property type="term" value="F:mRNA 3'-UTR binding"/>
    <property type="evidence" value="ECO:0007669"/>
    <property type="project" value="TreeGrafter"/>
</dbReference>
<dbReference type="InterPro" id="IPR015943">
    <property type="entry name" value="WD40/YVTN_repeat-like_dom_sf"/>
</dbReference>
<keyword evidence="2" id="KW-1185">Reference proteome</keyword>
<dbReference type="Proteomes" id="UP000324222">
    <property type="component" value="Unassembled WGS sequence"/>
</dbReference>
<protein>
    <submittedName>
        <fullName evidence="1">Uncharacterized protein</fullName>
    </submittedName>
</protein>
<evidence type="ECO:0000313" key="1">
    <source>
        <dbReference type="EMBL" id="MPC23580.1"/>
    </source>
</evidence>
<dbReference type="GO" id="GO:0032797">
    <property type="term" value="C:SMN complex"/>
    <property type="evidence" value="ECO:0007669"/>
    <property type="project" value="TreeGrafter"/>
</dbReference>
<dbReference type="PANTHER" id="PTHR46362:SF1">
    <property type="entry name" value="GEM-ASSOCIATED PROTEIN 5"/>
    <property type="match status" value="1"/>
</dbReference>
<dbReference type="InterPro" id="IPR036322">
    <property type="entry name" value="WD40_repeat_dom_sf"/>
</dbReference>
<evidence type="ECO:0000313" key="2">
    <source>
        <dbReference type="Proteomes" id="UP000324222"/>
    </source>
</evidence>
<dbReference type="InterPro" id="IPR052640">
    <property type="entry name" value="Gemin-5"/>
</dbReference>
<dbReference type="GO" id="GO:0005634">
    <property type="term" value="C:nucleus"/>
    <property type="evidence" value="ECO:0007669"/>
    <property type="project" value="TreeGrafter"/>
</dbReference>
<gene>
    <name evidence="1" type="ORF">E2C01_016637</name>
</gene>